<dbReference type="InterPro" id="IPR003718">
    <property type="entry name" value="OsmC/Ohr_fam"/>
</dbReference>
<dbReference type="InterPro" id="IPR015946">
    <property type="entry name" value="KH_dom-like_a/b"/>
</dbReference>
<dbReference type="Gene3D" id="3.30.300.20">
    <property type="match status" value="1"/>
</dbReference>
<evidence type="ECO:0000313" key="2">
    <source>
        <dbReference type="EMBL" id="BDV41419.1"/>
    </source>
</evidence>
<keyword evidence="1" id="KW-1133">Transmembrane helix</keyword>
<evidence type="ECO:0000313" key="3">
    <source>
        <dbReference type="Proteomes" id="UP001317705"/>
    </source>
</evidence>
<name>A0ABN6VMM0_9BACT</name>
<keyword evidence="1" id="KW-0472">Membrane</keyword>
<dbReference type="RefSeq" id="WP_282001402.1">
    <property type="nucleotide sequence ID" value="NZ_AP027151.1"/>
</dbReference>
<dbReference type="PANTHER" id="PTHR39624:SF2">
    <property type="entry name" value="OSMC-LIKE PROTEIN"/>
    <property type="match status" value="1"/>
</dbReference>
<sequence length="136" mass="14691">MELTISFPGGQKVNAELNGMVIPTDQPVAAGGEGSAPSPYDYFLAAIGTCAGFYVLAFCHQREIPTDRIVLRQHAEFAATADGKRRLAQVAIEIVVPPDFPEKYRQALVRSAELCAVKKAILDPPEFSISTRVGDN</sequence>
<dbReference type="SUPFAM" id="SSF82784">
    <property type="entry name" value="OsmC-like"/>
    <property type="match status" value="1"/>
</dbReference>
<evidence type="ECO:0000256" key="1">
    <source>
        <dbReference type="SAM" id="Phobius"/>
    </source>
</evidence>
<dbReference type="Pfam" id="PF02566">
    <property type="entry name" value="OsmC"/>
    <property type="match status" value="1"/>
</dbReference>
<dbReference type="Proteomes" id="UP001317705">
    <property type="component" value="Chromosome"/>
</dbReference>
<feature type="transmembrane region" description="Helical" evidence="1">
    <location>
        <begin position="42"/>
        <end position="59"/>
    </location>
</feature>
<accession>A0ABN6VMM0</accession>
<reference evidence="2 3" key="1">
    <citation type="submission" date="2022-12" db="EMBL/GenBank/DDBJ databases">
        <title>Polyphasic characterization of Geotalea uranireducens NIT-SL11 newly isolated from a complex of sewage sludge and microbially reduced graphene oxide.</title>
        <authorList>
            <person name="Xie L."/>
            <person name="Yoshida N."/>
            <person name="Meng L."/>
        </authorList>
    </citation>
    <scope>NUCLEOTIDE SEQUENCE [LARGE SCALE GENOMIC DNA]</scope>
    <source>
        <strain evidence="2 3">NIT-SL11</strain>
    </source>
</reference>
<dbReference type="InterPro" id="IPR036102">
    <property type="entry name" value="OsmC/Ohrsf"/>
</dbReference>
<dbReference type="EMBL" id="AP027151">
    <property type="protein sequence ID" value="BDV41419.1"/>
    <property type="molecule type" value="Genomic_DNA"/>
</dbReference>
<dbReference type="PANTHER" id="PTHR39624">
    <property type="entry name" value="PROTEIN INVOLVED IN RIMO-MEDIATED BETA-METHYLTHIOLATION OF RIBOSOMAL PROTEIN S12 YCAO"/>
    <property type="match status" value="1"/>
</dbReference>
<gene>
    <name evidence="2" type="ORF">GURASL_03420</name>
</gene>
<proteinExistence type="predicted"/>
<keyword evidence="1" id="KW-0812">Transmembrane</keyword>
<protein>
    <submittedName>
        <fullName evidence="2">Osmotically inducible protein C</fullName>
    </submittedName>
</protein>
<organism evidence="2 3">
    <name type="scientific">Geotalea uraniireducens</name>
    <dbReference type="NCBI Taxonomy" id="351604"/>
    <lineage>
        <taxon>Bacteria</taxon>
        <taxon>Pseudomonadati</taxon>
        <taxon>Thermodesulfobacteriota</taxon>
        <taxon>Desulfuromonadia</taxon>
        <taxon>Geobacterales</taxon>
        <taxon>Geobacteraceae</taxon>
        <taxon>Geotalea</taxon>
    </lineage>
</organism>
<keyword evidence="3" id="KW-1185">Reference proteome</keyword>